<dbReference type="PANTHER" id="PTHR32329:SF5">
    <property type="entry name" value="ACTIVATOR OF 2-HYDROXYACYL-COA DEHYDRATASE"/>
    <property type="match status" value="1"/>
</dbReference>
<dbReference type="Proteomes" id="UP000324800">
    <property type="component" value="Unassembled WGS sequence"/>
</dbReference>
<dbReference type="OrthoDB" id="10542675at2759"/>
<gene>
    <name evidence="2" type="ORF">EZS28_043099</name>
</gene>
<evidence type="ECO:0000313" key="2">
    <source>
        <dbReference type="EMBL" id="KAA6361374.1"/>
    </source>
</evidence>
<protein>
    <submittedName>
        <fullName evidence="2">Putative 2-hydroxyglutaryl-CoA dehydratase</fullName>
    </submittedName>
</protein>
<evidence type="ECO:0000259" key="1">
    <source>
        <dbReference type="Pfam" id="PF09989"/>
    </source>
</evidence>
<dbReference type="InterPro" id="IPR051805">
    <property type="entry name" value="Dehydratase_Activator_Redct"/>
</dbReference>
<dbReference type="AlphaFoldDB" id="A0A5J4TSR9"/>
<feature type="domain" description="DUF2229" evidence="1">
    <location>
        <begin position="1"/>
        <end position="179"/>
    </location>
</feature>
<dbReference type="InterPro" id="IPR018709">
    <property type="entry name" value="CoA_activase_DUF2229"/>
</dbReference>
<sequence>METIPSEAACFPAKLTHGHIQDLIERKVDAIFLPQELYGRIVSKQAVEHYRCAMLSTYGAMINNSFDFDKLGIKYFTPALPVYADEVCSQRFGDKVHTFWPDIKEKDAQSAYLEGCKAYNEWRDEVKKKGEETIAESRRRHQPIAVLAAYPYQYDGMHCGAITPMLLQEGYNVITADSIAHLGTDIIKPYQILNMHSTDSRIMDAAKYAANQEDFIFIYLSSFGCGVTPACNEQCQAFLRNMGRMYANIKIDQ</sequence>
<comment type="caution">
    <text evidence="2">The sequence shown here is derived from an EMBL/GenBank/DDBJ whole genome shotgun (WGS) entry which is preliminary data.</text>
</comment>
<evidence type="ECO:0000313" key="3">
    <source>
        <dbReference type="Proteomes" id="UP000324800"/>
    </source>
</evidence>
<dbReference type="EMBL" id="SNRW01025636">
    <property type="protein sequence ID" value="KAA6361374.1"/>
    <property type="molecule type" value="Genomic_DNA"/>
</dbReference>
<organism evidence="2 3">
    <name type="scientific">Streblomastix strix</name>
    <dbReference type="NCBI Taxonomy" id="222440"/>
    <lineage>
        <taxon>Eukaryota</taxon>
        <taxon>Metamonada</taxon>
        <taxon>Preaxostyla</taxon>
        <taxon>Oxymonadida</taxon>
        <taxon>Streblomastigidae</taxon>
        <taxon>Streblomastix</taxon>
    </lineage>
</organism>
<proteinExistence type="predicted"/>
<accession>A0A5J4TSR9</accession>
<feature type="non-terminal residue" evidence="2">
    <location>
        <position position="253"/>
    </location>
</feature>
<dbReference type="PANTHER" id="PTHR32329">
    <property type="entry name" value="BIFUNCTIONAL PROTEIN [INCLUDES 2-HYDROXYACYL-COA DEHYDRATASE (N-TER) AND ITS ACTIVATOR DOMAIN (C_TERM)-RELATED"/>
    <property type="match status" value="1"/>
</dbReference>
<reference evidence="2 3" key="1">
    <citation type="submission" date="2019-03" db="EMBL/GenBank/DDBJ databases">
        <title>Single cell metagenomics reveals metabolic interactions within the superorganism composed of flagellate Streblomastix strix and complex community of Bacteroidetes bacteria on its surface.</title>
        <authorList>
            <person name="Treitli S.C."/>
            <person name="Kolisko M."/>
            <person name="Husnik F."/>
            <person name="Keeling P."/>
            <person name="Hampl V."/>
        </authorList>
    </citation>
    <scope>NUCLEOTIDE SEQUENCE [LARGE SCALE GENOMIC DNA]</scope>
    <source>
        <strain evidence="2">ST1C</strain>
    </source>
</reference>
<name>A0A5J4TSR9_9EUKA</name>
<dbReference type="Pfam" id="PF09989">
    <property type="entry name" value="DUF2229"/>
    <property type="match status" value="1"/>
</dbReference>